<dbReference type="SUPFAM" id="SSF52096">
    <property type="entry name" value="ClpP/crotonase"/>
    <property type="match status" value="1"/>
</dbReference>
<organism evidence="3 4">
    <name type="scientific">Pseudonocardia xishanensis</name>
    <dbReference type="NCBI Taxonomy" id="630995"/>
    <lineage>
        <taxon>Bacteria</taxon>
        <taxon>Bacillati</taxon>
        <taxon>Actinomycetota</taxon>
        <taxon>Actinomycetes</taxon>
        <taxon>Pseudonocardiales</taxon>
        <taxon>Pseudonocardiaceae</taxon>
        <taxon>Pseudonocardia</taxon>
    </lineage>
</organism>
<comment type="caution">
    <text evidence="3">The sequence shown here is derived from an EMBL/GenBank/DDBJ whole genome shotgun (WGS) entry which is preliminary data.</text>
</comment>
<dbReference type="Proteomes" id="UP001501598">
    <property type="component" value="Unassembled WGS sequence"/>
</dbReference>
<proteinExistence type="inferred from homology"/>
<dbReference type="Gene3D" id="3.90.226.10">
    <property type="entry name" value="2-enoyl-CoA Hydratase, Chain A, domain 1"/>
    <property type="match status" value="1"/>
</dbReference>
<dbReference type="Pfam" id="PF00378">
    <property type="entry name" value="ECH_1"/>
    <property type="match status" value="1"/>
</dbReference>
<gene>
    <name evidence="3" type="ORF">GCM10023175_50270</name>
</gene>
<comment type="similarity">
    <text evidence="1 2">Belongs to the enoyl-CoA hydratase/isomerase family.</text>
</comment>
<dbReference type="PANTHER" id="PTHR43459:SF3">
    <property type="entry name" value="ENOYL-COA HYDRATASE ECHA15 (ENOYL HYDRASE) (UNSATURATED ACYL-COA HYDRATASE) (CROTONASE)-RELATED"/>
    <property type="match status" value="1"/>
</dbReference>
<reference evidence="4" key="1">
    <citation type="journal article" date="2019" name="Int. J. Syst. Evol. Microbiol.">
        <title>The Global Catalogue of Microorganisms (GCM) 10K type strain sequencing project: providing services to taxonomists for standard genome sequencing and annotation.</title>
        <authorList>
            <consortium name="The Broad Institute Genomics Platform"/>
            <consortium name="The Broad Institute Genome Sequencing Center for Infectious Disease"/>
            <person name="Wu L."/>
            <person name="Ma J."/>
        </authorList>
    </citation>
    <scope>NUCLEOTIDE SEQUENCE [LARGE SCALE GENOMIC DNA]</scope>
    <source>
        <strain evidence="4">JCM 17906</strain>
    </source>
</reference>
<dbReference type="EMBL" id="BAABGT010000076">
    <property type="protein sequence ID" value="GAA4553711.1"/>
    <property type="molecule type" value="Genomic_DNA"/>
</dbReference>
<dbReference type="PROSITE" id="PS00166">
    <property type="entry name" value="ENOYL_COA_HYDRATASE"/>
    <property type="match status" value="1"/>
</dbReference>
<accession>A0ABP8RYS9</accession>
<evidence type="ECO:0000256" key="2">
    <source>
        <dbReference type="RuleBase" id="RU003707"/>
    </source>
</evidence>
<evidence type="ECO:0000313" key="4">
    <source>
        <dbReference type="Proteomes" id="UP001501598"/>
    </source>
</evidence>
<dbReference type="Gene3D" id="1.10.12.10">
    <property type="entry name" value="Lyase 2-enoyl-coa Hydratase, Chain A, domain 2"/>
    <property type="match status" value="1"/>
</dbReference>
<name>A0ABP8RYS9_9PSEU</name>
<sequence length="263" mass="28000">MSYSDLEGVHVDVSAGVATVSLRFRPGDEVTRRHQHRELTTIWRRFDADPEIASVLVTGPEDGDFYLSGKPSGRPPLAGDQLWEMIQRLEREGSGIVTEMAAFTKPVVAAVRGTAAGAGLAVVLLADISVVSEDATLFDPHTMLGISAGDGALALLPLLIGMSKAKLYLLTSDALGGAEAERLGLVSRAVPDGETFAVAEAYAKRLAAGPATAMRFTKKALNQWYKLTGLVSQDYSMALQLLSEFSGERVGGPYAPFPPEKIP</sequence>
<dbReference type="InterPro" id="IPR014748">
    <property type="entry name" value="Enoyl-CoA_hydra_C"/>
</dbReference>
<dbReference type="RefSeq" id="WP_345423447.1">
    <property type="nucleotide sequence ID" value="NZ_BAABGT010000076.1"/>
</dbReference>
<dbReference type="PANTHER" id="PTHR43459">
    <property type="entry name" value="ENOYL-COA HYDRATASE"/>
    <property type="match status" value="1"/>
</dbReference>
<evidence type="ECO:0000313" key="3">
    <source>
        <dbReference type="EMBL" id="GAA4553711.1"/>
    </source>
</evidence>
<dbReference type="InterPro" id="IPR001753">
    <property type="entry name" value="Enoyl-CoA_hydra/iso"/>
</dbReference>
<dbReference type="CDD" id="cd06558">
    <property type="entry name" value="crotonase-like"/>
    <property type="match status" value="1"/>
</dbReference>
<keyword evidence="4" id="KW-1185">Reference proteome</keyword>
<dbReference type="InterPro" id="IPR029045">
    <property type="entry name" value="ClpP/crotonase-like_dom_sf"/>
</dbReference>
<protein>
    <submittedName>
        <fullName evidence="3">Enoyl-CoA hydratase/isomerase family protein</fullName>
    </submittedName>
</protein>
<dbReference type="InterPro" id="IPR018376">
    <property type="entry name" value="Enoyl-CoA_hyd/isom_CS"/>
</dbReference>
<evidence type="ECO:0000256" key="1">
    <source>
        <dbReference type="ARBA" id="ARBA00005254"/>
    </source>
</evidence>